<dbReference type="PANTHER" id="PTHR46179">
    <property type="entry name" value="ZINC FINGER PROTEIN"/>
    <property type="match status" value="1"/>
</dbReference>
<evidence type="ECO:0000313" key="4">
    <source>
        <dbReference type="Proteomes" id="UP000694888"/>
    </source>
</evidence>
<dbReference type="SMART" id="SM00355">
    <property type="entry name" value="ZnF_C2H2"/>
    <property type="match status" value="6"/>
</dbReference>
<dbReference type="InterPro" id="IPR013087">
    <property type="entry name" value="Znf_C2H2_type"/>
</dbReference>
<keyword evidence="4" id="KW-1185">Reference proteome</keyword>
<evidence type="ECO:0000256" key="1">
    <source>
        <dbReference type="PROSITE-ProRule" id="PRU00042"/>
    </source>
</evidence>
<accession>A0ABM0JPQ4</accession>
<feature type="region of interest" description="Disordered" evidence="2">
    <location>
        <begin position="319"/>
        <end position="360"/>
    </location>
</feature>
<dbReference type="GeneID" id="101854084"/>
<evidence type="ECO:0000256" key="2">
    <source>
        <dbReference type="SAM" id="MobiDB-lite"/>
    </source>
</evidence>
<feature type="domain" description="C2H2-type" evidence="3">
    <location>
        <begin position="209"/>
        <end position="238"/>
    </location>
</feature>
<dbReference type="InterPro" id="IPR036236">
    <property type="entry name" value="Znf_C2H2_sf"/>
</dbReference>
<dbReference type="PANTHER" id="PTHR46179:SF25">
    <property type="entry name" value="METAL RESPONSE ELEMENT-BINDING TRANSCRIPTION FACTOR-1, ISOFORM C"/>
    <property type="match status" value="1"/>
</dbReference>
<keyword evidence="1" id="KW-0863">Zinc-finger</keyword>
<evidence type="ECO:0000313" key="5">
    <source>
        <dbReference type="RefSeq" id="XP_005098642.1"/>
    </source>
</evidence>
<keyword evidence="1" id="KW-0862">Zinc</keyword>
<evidence type="ECO:0000259" key="3">
    <source>
        <dbReference type="PROSITE" id="PS50157"/>
    </source>
</evidence>
<sequence>MEPYTDFVNDSNMNFDDFLHFEVEDDENLQDMSSITQVCVDHDEDEPPDDGQIHVSEGVCNKEQGGCSSSSRDDNSDFEARYTQEEGVKMEHTITSDNGDGYIHHTISEDEILMQINPGSSRLPLNPSHATLTVESQNPRTKAKEVTRFKCTFAGCARTYSTQGNLKTHEKTHRGEYTFVCNESSCGKRFLTSYSLKIHVRVHTNEKPYECDISGCEKSFNTIYRLRAHKRLHTGETFKCESDGCTKYFTTLSDLRKHIRTHTGEKPFVCHENGCGKAFAASHHLKSHNRIHTGGRPFECTQDGCLKAFTSIYSLKSHISRHERDSEKDKGQQPSSEKKSTAGGGGQCSGECHGNDNSADTGPDIVNFQNVVLVQQGDVSSSLPAESLQQGKVTLSAEQLFNSLYTTPVLNENLVQHGKGDRDCVGCDSVQEIMQPVIPLESCGEPQPIPIGLMTSSVPVCHSHSAGHLVAPTVSAQHILGSQLAVEAQGGVSQGTSLLLDTQGGVSQGTSLLLDTQGGVSQGTSLLLDTQGGVSQGTSLLLDTQGGMSQGTSVLLENQGGVSQGPSVLLETQGCVSQGQPVLLENQGGVSQGTSVLLESGGSSAILGTGGVEAGGSTTTATTVPDPNSLANIQLLRSELVKNILGTSNTIVVQTADGSLVQVPSSALLDQAGLASLVPGCLGANQTLAAANNSVCLPAAACHSTFLELSKPSEGGEVIASTMAANTALNGLSELVAGSSGGASQNFLLQPSGGSSSSSEATSGVFLPPTTMLVPNVASQSGQQQHLLRGQEGMGSGLSTAIFEVAATGQAVAPAAAVVGSIPNQTVVSNSVKRESNDGSGGSSLSPLTFVDPAAMSASQPNVDLTASSLMSDSCCHASSSSSEVFNSTVSTVSSGMVQAGPSNLVLPEDGTLTSAIQKGIPVSILPGANPESIVLNQVFVPVYSNTDKGPVIELVPIKPPQ</sequence>
<dbReference type="PROSITE" id="PS00028">
    <property type="entry name" value="ZINC_FINGER_C2H2_1"/>
    <property type="match status" value="6"/>
</dbReference>
<feature type="domain" description="C2H2-type" evidence="3">
    <location>
        <begin position="298"/>
        <end position="327"/>
    </location>
</feature>
<dbReference type="Proteomes" id="UP000694888">
    <property type="component" value="Unplaced"/>
</dbReference>
<protein>
    <submittedName>
        <fullName evidence="5">Uncharacterized protein LOC101854084</fullName>
    </submittedName>
</protein>
<dbReference type="RefSeq" id="XP_005098642.1">
    <property type="nucleotide sequence ID" value="XM_005098585.3"/>
</dbReference>
<dbReference type="PROSITE" id="PS50157">
    <property type="entry name" value="ZINC_FINGER_C2H2_2"/>
    <property type="match status" value="6"/>
</dbReference>
<dbReference type="InterPro" id="IPR051061">
    <property type="entry name" value="Zinc_finger_trans_reg"/>
</dbReference>
<feature type="domain" description="C2H2-type" evidence="3">
    <location>
        <begin position="238"/>
        <end position="267"/>
    </location>
</feature>
<dbReference type="Pfam" id="PF00096">
    <property type="entry name" value="zf-C2H2"/>
    <property type="match status" value="3"/>
</dbReference>
<name>A0ABM0JPQ4_APLCA</name>
<keyword evidence="1" id="KW-0479">Metal-binding</keyword>
<dbReference type="SUPFAM" id="SSF57667">
    <property type="entry name" value="beta-beta-alpha zinc fingers"/>
    <property type="match status" value="4"/>
</dbReference>
<organism evidence="4 5">
    <name type="scientific">Aplysia californica</name>
    <name type="common">California sea hare</name>
    <dbReference type="NCBI Taxonomy" id="6500"/>
    <lineage>
        <taxon>Eukaryota</taxon>
        <taxon>Metazoa</taxon>
        <taxon>Spiralia</taxon>
        <taxon>Lophotrochozoa</taxon>
        <taxon>Mollusca</taxon>
        <taxon>Gastropoda</taxon>
        <taxon>Heterobranchia</taxon>
        <taxon>Euthyneura</taxon>
        <taxon>Tectipleura</taxon>
        <taxon>Aplysiida</taxon>
        <taxon>Aplysioidea</taxon>
        <taxon>Aplysiidae</taxon>
        <taxon>Aplysia</taxon>
    </lineage>
</organism>
<gene>
    <name evidence="5" type="primary">LOC101854084</name>
</gene>
<proteinExistence type="predicted"/>
<feature type="domain" description="C2H2-type" evidence="3">
    <location>
        <begin position="268"/>
        <end position="297"/>
    </location>
</feature>
<feature type="compositionally biased region" description="Basic and acidic residues" evidence="2">
    <location>
        <begin position="320"/>
        <end position="340"/>
    </location>
</feature>
<feature type="domain" description="C2H2-type" evidence="3">
    <location>
        <begin position="149"/>
        <end position="178"/>
    </location>
</feature>
<feature type="domain" description="C2H2-type" evidence="3">
    <location>
        <begin position="179"/>
        <end position="208"/>
    </location>
</feature>
<dbReference type="Gene3D" id="3.30.160.60">
    <property type="entry name" value="Classic Zinc Finger"/>
    <property type="match status" value="6"/>
</dbReference>
<reference evidence="5" key="1">
    <citation type="submission" date="2025-08" db="UniProtKB">
        <authorList>
            <consortium name="RefSeq"/>
        </authorList>
    </citation>
    <scope>IDENTIFICATION</scope>
</reference>